<dbReference type="SUPFAM" id="SSF46894">
    <property type="entry name" value="C-terminal effector domain of the bipartite response regulators"/>
    <property type="match status" value="1"/>
</dbReference>
<organism evidence="2 3">
    <name type="scientific">Streptomyces antimycoticus</name>
    <dbReference type="NCBI Taxonomy" id="68175"/>
    <lineage>
        <taxon>Bacteria</taxon>
        <taxon>Bacillati</taxon>
        <taxon>Actinomycetota</taxon>
        <taxon>Actinomycetes</taxon>
        <taxon>Kitasatosporales</taxon>
        <taxon>Streptomycetaceae</taxon>
        <taxon>Streptomyces</taxon>
        <taxon>Streptomyces violaceusniger group</taxon>
    </lineage>
</organism>
<evidence type="ECO:0000313" key="2">
    <source>
        <dbReference type="EMBL" id="BBJ46865.1"/>
    </source>
</evidence>
<dbReference type="InterPro" id="IPR036388">
    <property type="entry name" value="WH-like_DNA-bd_sf"/>
</dbReference>
<dbReference type="SMART" id="SM00421">
    <property type="entry name" value="HTH_LUXR"/>
    <property type="match status" value="1"/>
</dbReference>
<gene>
    <name evidence="2" type="ORF">SSPO_095830</name>
</gene>
<dbReference type="Pfam" id="PF00196">
    <property type="entry name" value="GerE"/>
    <property type="match status" value="1"/>
</dbReference>
<name>A0A499UXC0_9ACTN</name>
<sequence>MSRLSHREKRIMALLASGLVTREVPLNMCLTEKTVRNYLSGIYRKRQVRAYGATAPFRKMG</sequence>
<dbReference type="Gene3D" id="1.10.10.10">
    <property type="entry name" value="Winged helix-like DNA-binding domain superfamily/Winged helix DNA-binding domain"/>
    <property type="match status" value="1"/>
</dbReference>
<dbReference type="GO" id="GO:0003677">
    <property type="term" value="F:DNA binding"/>
    <property type="evidence" value="ECO:0007669"/>
    <property type="project" value="InterPro"/>
</dbReference>
<proteinExistence type="predicted"/>
<dbReference type="GO" id="GO:0006355">
    <property type="term" value="P:regulation of DNA-templated transcription"/>
    <property type="evidence" value="ECO:0007669"/>
    <property type="project" value="InterPro"/>
</dbReference>
<dbReference type="AlphaFoldDB" id="A0A499UXC0"/>
<dbReference type="InterPro" id="IPR016032">
    <property type="entry name" value="Sig_transdc_resp-reg_C-effctor"/>
</dbReference>
<protein>
    <recommendedName>
        <fullName evidence="1">HTH luxR-type domain-containing protein</fullName>
    </recommendedName>
</protein>
<accession>A0A499UXC0</accession>
<dbReference type="InterPro" id="IPR000792">
    <property type="entry name" value="Tscrpt_reg_LuxR_C"/>
</dbReference>
<dbReference type="Proteomes" id="UP000463951">
    <property type="component" value="Chromosome"/>
</dbReference>
<dbReference type="PRINTS" id="PR00038">
    <property type="entry name" value="HTHLUXR"/>
</dbReference>
<dbReference type="EMBL" id="AP019620">
    <property type="protein sequence ID" value="BBJ46865.1"/>
    <property type="molecule type" value="Genomic_DNA"/>
</dbReference>
<evidence type="ECO:0000259" key="1">
    <source>
        <dbReference type="SMART" id="SM00421"/>
    </source>
</evidence>
<reference evidence="2 3" key="1">
    <citation type="journal article" date="2020" name="Int. J. Syst. Evol. Microbiol.">
        <title>Reclassification of Streptomyces castelarensis and Streptomyces sporoclivatus as later heterotypic synonyms of Streptomyces antimycoticus.</title>
        <authorList>
            <person name="Komaki H."/>
            <person name="Tamura T."/>
        </authorList>
    </citation>
    <scope>NUCLEOTIDE SEQUENCE [LARGE SCALE GENOMIC DNA]</scope>
    <source>
        <strain evidence="2 3">NBRC 100767</strain>
    </source>
</reference>
<feature type="domain" description="HTH luxR-type" evidence="1">
    <location>
        <begin position="1"/>
        <end position="60"/>
    </location>
</feature>
<evidence type="ECO:0000313" key="3">
    <source>
        <dbReference type="Proteomes" id="UP000463951"/>
    </source>
</evidence>